<dbReference type="EMBL" id="AP017928">
    <property type="protein sequence ID" value="BBA32357.1"/>
    <property type="molecule type" value="Genomic_DNA"/>
</dbReference>
<dbReference type="GO" id="GO:0016757">
    <property type="term" value="F:glycosyltransferase activity"/>
    <property type="evidence" value="ECO:0007669"/>
    <property type="project" value="InterPro"/>
</dbReference>
<dbReference type="AlphaFoldDB" id="A0A286P3Y5"/>
<reference evidence="2 3" key="1">
    <citation type="submission" date="2016-12" db="EMBL/GenBank/DDBJ databases">
        <title>Genome sequencing of Methylocaldum marinum.</title>
        <authorList>
            <person name="Takeuchi M."/>
            <person name="Kamagata Y."/>
            <person name="Hiraoka S."/>
            <person name="Oshima K."/>
            <person name="Hattori M."/>
            <person name="Iwasaki W."/>
        </authorList>
    </citation>
    <scope>NUCLEOTIDE SEQUENCE [LARGE SCALE GENOMIC DNA]</scope>
    <source>
        <strain evidence="2 3">S8</strain>
    </source>
</reference>
<sequence>MDILLNAWRYLENRYPNWELTIAGPDDGGYLSDMKQLASALQLGKVEFVGPIYGKQKENLLLSSDLYVLPTHSENFGMTVAEALAHGVPVIVTKGAPWQRVEDYRCGWWIDLSEETLITCLDNALAMEDQELRSMGDRGKTWMLQQFSWSSVAEKMERTYSWLLEGGELPAWIDL</sequence>
<name>A0A286P3Y5_9GAMM</name>
<organism evidence="2 3">
    <name type="scientific">Methylocaldum marinum</name>
    <dbReference type="NCBI Taxonomy" id="1432792"/>
    <lineage>
        <taxon>Bacteria</taxon>
        <taxon>Pseudomonadati</taxon>
        <taxon>Pseudomonadota</taxon>
        <taxon>Gammaproteobacteria</taxon>
        <taxon>Methylococcales</taxon>
        <taxon>Methylococcaceae</taxon>
        <taxon>Methylocaldum</taxon>
    </lineage>
</organism>
<protein>
    <recommendedName>
        <fullName evidence="1">Glycosyl transferase family 1 domain-containing protein</fullName>
    </recommendedName>
</protein>
<feature type="domain" description="Glycosyl transferase family 1" evidence="1">
    <location>
        <begin position="2"/>
        <end position="140"/>
    </location>
</feature>
<dbReference type="GO" id="GO:1901135">
    <property type="term" value="P:carbohydrate derivative metabolic process"/>
    <property type="evidence" value="ECO:0007669"/>
    <property type="project" value="UniProtKB-ARBA"/>
</dbReference>
<evidence type="ECO:0000313" key="3">
    <source>
        <dbReference type="Proteomes" id="UP000266313"/>
    </source>
</evidence>
<dbReference type="KEGG" id="mmai:sS8_0389"/>
<evidence type="ECO:0000259" key="1">
    <source>
        <dbReference type="Pfam" id="PF00534"/>
    </source>
</evidence>
<dbReference type="PANTHER" id="PTHR12526:SF637">
    <property type="entry name" value="GLYCOSYLTRANSFERASE EPSF-RELATED"/>
    <property type="match status" value="1"/>
</dbReference>
<dbReference type="SUPFAM" id="SSF53756">
    <property type="entry name" value="UDP-Glycosyltransferase/glycogen phosphorylase"/>
    <property type="match status" value="1"/>
</dbReference>
<dbReference type="PANTHER" id="PTHR12526">
    <property type="entry name" value="GLYCOSYLTRANSFERASE"/>
    <property type="match status" value="1"/>
</dbReference>
<dbReference type="InterPro" id="IPR001296">
    <property type="entry name" value="Glyco_trans_1"/>
</dbReference>
<proteinExistence type="predicted"/>
<dbReference type="Proteomes" id="UP000266313">
    <property type="component" value="Chromosome"/>
</dbReference>
<evidence type="ECO:0000313" key="2">
    <source>
        <dbReference type="EMBL" id="BBA32357.1"/>
    </source>
</evidence>
<keyword evidence="3" id="KW-1185">Reference proteome</keyword>
<gene>
    <name evidence="2" type="ORF">sS8_0389</name>
</gene>
<dbReference type="Gene3D" id="3.40.50.2000">
    <property type="entry name" value="Glycogen Phosphorylase B"/>
    <property type="match status" value="1"/>
</dbReference>
<dbReference type="Pfam" id="PF00534">
    <property type="entry name" value="Glycos_transf_1"/>
    <property type="match status" value="1"/>
</dbReference>
<accession>A0A286P3Y5</accession>